<dbReference type="AlphaFoldDB" id="A0A1M6NMC2"/>
<protein>
    <submittedName>
        <fullName evidence="3">Glutathione S-transferase</fullName>
    </submittedName>
</protein>
<dbReference type="SFLD" id="SFLDS00019">
    <property type="entry name" value="Glutathione_Transferase_(cytos"/>
    <property type="match status" value="1"/>
</dbReference>
<dbReference type="Gene3D" id="1.20.1050.10">
    <property type="match status" value="1"/>
</dbReference>
<dbReference type="PROSITE" id="PS50404">
    <property type="entry name" value="GST_NTER"/>
    <property type="match status" value="1"/>
</dbReference>
<feature type="domain" description="GST C-terminal" evidence="2">
    <location>
        <begin position="86"/>
        <end position="209"/>
    </location>
</feature>
<dbReference type="CDD" id="cd03051">
    <property type="entry name" value="GST_N_GTT2_like"/>
    <property type="match status" value="1"/>
</dbReference>
<dbReference type="Proteomes" id="UP000183982">
    <property type="component" value="Unassembled WGS sequence"/>
</dbReference>
<dbReference type="PANTHER" id="PTHR44051:SF8">
    <property type="entry name" value="GLUTATHIONE S-TRANSFERASE GSTA"/>
    <property type="match status" value="1"/>
</dbReference>
<dbReference type="InterPro" id="IPR040079">
    <property type="entry name" value="Glutathione_S-Trfase"/>
</dbReference>
<dbReference type="GO" id="GO:0016740">
    <property type="term" value="F:transferase activity"/>
    <property type="evidence" value="ECO:0007669"/>
    <property type="project" value="UniProtKB-KW"/>
</dbReference>
<dbReference type="SFLD" id="SFLDG00358">
    <property type="entry name" value="Main_(cytGST)"/>
    <property type="match status" value="1"/>
</dbReference>
<dbReference type="EMBL" id="FQZQ01000016">
    <property type="protein sequence ID" value="SHJ96879.1"/>
    <property type="molecule type" value="Genomic_DNA"/>
</dbReference>
<organism evidence="3 4">
    <name type="scientific">Shimia gijangensis</name>
    <dbReference type="NCBI Taxonomy" id="1470563"/>
    <lineage>
        <taxon>Bacteria</taxon>
        <taxon>Pseudomonadati</taxon>
        <taxon>Pseudomonadota</taxon>
        <taxon>Alphaproteobacteria</taxon>
        <taxon>Rhodobacterales</taxon>
        <taxon>Roseobacteraceae</taxon>
    </lineage>
</organism>
<dbReference type="RefSeq" id="WP_073254022.1">
    <property type="nucleotide sequence ID" value="NZ_FQZQ01000016.1"/>
</dbReference>
<dbReference type="STRING" id="1470563.SAMN05444000_11643"/>
<dbReference type="InterPro" id="IPR010987">
    <property type="entry name" value="Glutathione-S-Trfase_C-like"/>
</dbReference>
<keyword evidence="4" id="KW-1185">Reference proteome</keyword>
<dbReference type="SUPFAM" id="SSF47616">
    <property type="entry name" value="GST C-terminal domain-like"/>
    <property type="match status" value="1"/>
</dbReference>
<dbReference type="InterPro" id="IPR036249">
    <property type="entry name" value="Thioredoxin-like_sf"/>
</dbReference>
<accession>A0A1M6NMC2</accession>
<dbReference type="Pfam" id="PF00043">
    <property type="entry name" value="GST_C"/>
    <property type="match status" value="1"/>
</dbReference>
<dbReference type="OrthoDB" id="9794721at2"/>
<feature type="domain" description="GST N-terminal" evidence="1">
    <location>
        <begin position="1"/>
        <end position="81"/>
    </location>
</feature>
<dbReference type="PROSITE" id="PS50405">
    <property type="entry name" value="GST_CTER"/>
    <property type="match status" value="1"/>
</dbReference>
<evidence type="ECO:0000313" key="3">
    <source>
        <dbReference type="EMBL" id="SHJ96879.1"/>
    </source>
</evidence>
<dbReference type="Gene3D" id="3.40.30.10">
    <property type="entry name" value="Glutaredoxin"/>
    <property type="match status" value="1"/>
</dbReference>
<dbReference type="InterPro" id="IPR004045">
    <property type="entry name" value="Glutathione_S-Trfase_N"/>
</dbReference>
<dbReference type="InterPro" id="IPR004046">
    <property type="entry name" value="GST_C"/>
</dbReference>
<evidence type="ECO:0000259" key="1">
    <source>
        <dbReference type="PROSITE" id="PS50404"/>
    </source>
</evidence>
<dbReference type="InterPro" id="IPR034345">
    <property type="entry name" value="Gtt2-like_N"/>
</dbReference>
<keyword evidence="3" id="KW-0808">Transferase</keyword>
<evidence type="ECO:0000259" key="2">
    <source>
        <dbReference type="PROSITE" id="PS50405"/>
    </source>
</evidence>
<dbReference type="PANTHER" id="PTHR44051">
    <property type="entry name" value="GLUTATHIONE S-TRANSFERASE-RELATED"/>
    <property type="match status" value="1"/>
</dbReference>
<dbReference type="SUPFAM" id="SSF52833">
    <property type="entry name" value="Thioredoxin-like"/>
    <property type="match status" value="1"/>
</dbReference>
<proteinExistence type="predicted"/>
<sequence length="209" mass="23213">MIFYDCSTAPSPRRARMLIAEKGIDVEKHDVSLAKEEQLSAEFLAINSGATVPVLITETGVTLTENLGIAAYLEARFPEPALMGNTPDDKGAILMWTAIAEGQCGLAVAEALRNSNPHMKDRAIPGPENFEQIPQLAERGLRRIDLFFDKLDQRLQGRDFIATQDFSLADITAFVLVDFARVVQKRVSDTHPDLKRWYEAVKSRPSAQL</sequence>
<gene>
    <name evidence="3" type="ORF">SAMN05444000_11643</name>
</gene>
<dbReference type="Pfam" id="PF13409">
    <property type="entry name" value="GST_N_2"/>
    <property type="match status" value="1"/>
</dbReference>
<reference evidence="4" key="1">
    <citation type="submission" date="2016-11" db="EMBL/GenBank/DDBJ databases">
        <authorList>
            <person name="Varghese N."/>
            <person name="Submissions S."/>
        </authorList>
    </citation>
    <scope>NUCLEOTIDE SEQUENCE [LARGE SCALE GENOMIC DNA]</scope>
    <source>
        <strain evidence="4">DSM 100564</strain>
    </source>
</reference>
<dbReference type="InterPro" id="IPR036282">
    <property type="entry name" value="Glutathione-S-Trfase_C_sf"/>
</dbReference>
<name>A0A1M6NMC2_9RHOB</name>
<evidence type="ECO:0000313" key="4">
    <source>
        <dbReference type="Proteomes" id="UP000183982"/>
    </source>
</evidence>